<organism evidence="3 4">
    <name type="scientific">Pedobacter polaris</name>
    <dbReference type="NCBI Taxonomy" id="2571273"/>
    <lineage>
        <taxon>Bacteria</taxon>
        <taxon>Pseudomonadati</taxon>
        <taxon>Bacteroidota</taxon>
        <taxon>Sphingobacteriia</taxon>
        <taxon>Sphingobacteriales</taxon>
        <taxon>Sphingobacteriaceae</taxon>
        <taxon>Pedobacter</taxon>
    </lineage>
</organism>
<sequence>MKKPLIVLSIFLALALNIMAQKANNIANKIDAYNKLFPAEKLYLSFDKPYYSIGDTLWFKSFLLNGDHTASIRTDKIYVELFNDSLKFIENRVIALNNGLGYGDFALTNKLAEGTYVIRAYSNWQQNFGSDYFFQKSFYIGNAGDKTWLLDAHQKLNTAGKKILDLKVRITNLKNEAAGLKDVEIVLMNDKKRLMKADLQTSLQGVIETQIPLGDNKINGNYSFIITDKKDRSRQSVLPISLQEVDQIDLQFMPEGGHMVNGIFGKVAFKAIGADGLGKDIFCKIINNKNETQAELQVINKGMGSFYLLPTKGEIYTAVYSLNGKEQKQLLPTAKEEGTTLRIDQLSKNDSLYVYIKSSDSKRLDGYQLLAQVSGETIMKVDLNLKNGFSTLKLAKQDFPDGIIHFTLFSPEGTPVNERQVFINRKLKINLKFATNSGIYKPRDSVNLELTVTKEDGSPLSGSFAITVTDDAQVKHTNDEENITSYFLLQSDLKGNIENPSWYFKDENPSTLLALDHLLLTQGWVGYNWDEVLKKTPQVQFKAEKGNEINGRLTNLLKNPVPNIKLTLMSLGKTIFLTDTVSNADGSFKFKELPFLDSAAYTIKIKNAKGKTALATITVDEFTPAKDINFAQKISPWYVNADTTILSYYKNVDQRKTPTQRQQLALEGNALKEVEIKGQAKLKEFRLKTAWDAKFMKEITEEELKKVPRKTLMDLMNEKIPAFTIGNFYADGAFGIQKDTFDVEGVSYGAPSRPRRHNFYNFLIGGYLVSHVMIDGINTHFIASGTDDQINNVPYQSHPFQVSRTAVLPDVFLVNKQIFNILSAEDIINIKVFRGISHYYLDIKTRSGKGPWVVTTPGIYVYRPLPIYMAKEFYSPKYAVNKDVKTPDLRATIFWDANVVTDENGKANISFYAADKPSTYTLKIEGTDLFGRFGYQKSTIKIVNKTESK</sequence>
<comment type="caution">
    <text evidence="3">The sequence shown here is derived from an EMBL/GenBank/DDBJ whole genome shotgun (WGS) entry which is preliminary data.</text>
</comment>
<dbReference type="EMBL" id="SWBR01000001">
    <property type="protein sequence ID" value="TKC12332.1"/>
    <property type="molecule type" value="Genomic_DNA"/>
</dbReference>
<name>A0A4V5P0C4_9SPHI</name>
<evidence type="ECO:0000256" key="1">
    <source>
        <dbReference type="SAM" id="Coils"/>
    </source>
</evidence>
<feature type="chain" id="PRO_5020521282" description="Carboxypeptidase regulatory-like domain-containing protein" evidence="2">
    <location>
        <begin position="24"/>
        <end position="949"/>
    </location>
</feature>
<protein>
    <recommendedName>
        <fullName evidence="5">Carboxypeptidase regulatory-like domain-containing protein</fullName>
    </recommendedName>
</protein>
<keyword evidence="2" id="KW-0732">Signal</keyword>
<dbReference type="Proteomes" id="UP000309488">
    <property type="component" value="Unassembled WGS sequence"/>
</dbReference>
<dbReference type="RefSeq" id="WP_136838278.1">
    <property type="nucleotide sequence ID" value="NZ_SWBR01000001.1"/>
</dbReference>
<dbReference type="Gene3D" id="2.60.40.1930">
    <property type="match status" value="1"/>
</dbReference>
<evidence type="ECO:0000313" key="3">
    <source>
        <dbReference type="EMBL" id="TKC12332.1"/>
    </source>
</evidence>
<feature type="signal peptide" evidence="2">
    <location>
        <begin position="1"/>
        <end position="23"/>
    </location>
</feature>
<feature type="coiled-coil region" evidence="1">
    <location>
        <begin position="156"/>
        <end position="183"/>
    </location>
</feature>
<evidence type="ECO:0000256" key="2">
    <source>
        <dbReference type="SAM" id="SignalP"/>
    </source>
</evidence>
<evidence type="ECO:0000313" key="4">
    <source>
        <dbReference type="Proteomes" id="UP000309488"/>
    </source>
</evidence>
<keyword evidence="1" id="KW-0175">Coiled coil</keyword>
<evidence type="ECO:0008006" key="5">
    <source>
        <dbReference type="Google" id="ProtNLM"/>
    </source>
</evidence>
<keyword evidence="4" id="KW-1185">Reference proteome</keyword>
<reference evidence="3 4" key="1">
    <citation type="submission" date="2019-04" db="EMBL/GenBank/DDBJ databases">
        <title>Pedobacter sp. RP-3-22 sp. nov., isolated from Arctic soil.</title>
        <authorList>
            <person name="Dahal R.H."/>
            <person name="Kim D.-U."/>
        </authorList>
    </citation>
    <scope>NUCLEOTIDE SEQUENCE [LARGE SCALE GENOMIC DNA]</scope>
    <source>
        <strain evidence="3 4">RP-3-22</strain>
    </source>
</reference>
<accession>A0A4V5P0C4</accession>
<gene>
    <name evidence="3" type="ORF">FA048_01555</name>
</gene>
<dbReference type="OrthoDB" id="609485at2"/>
<dbReference type="AlphaFoldDB" id="A0A4V5P0C4"/>
<proteinExistence type="predicted"/>